<accession>A0A371ES23</accession>
<sequence>MFRIGSTVSCRERRASYKTQFSDSRKTKSKKASLQHPYKTRSKTKPMEVIMDDLKEQHEVLKNDVNQLKKQMSQIQERLQSMQHPSGNIPKQPQVILNHPLGFTPNQHYNQTQYPCMAFLLAIHHP</sequence>
<feature type="coiled-coil region" evidence="1">
    <location>
        <begin position="51"/>
        <end position="78"/>
    </location>
</feature>
<feature type="region of interest" description="Disordered" evidence="2">
    <location>
        <begin position="1"/>
        <end position="47"/>
    </location>
</feature>
<comment type="caution">
    <text evidence="3">The sequence shown here is derived from an EMBL/GenBank/DDBJ whole genome shotgun (WGS) entry which is preliminary data.</text>
</comment>
<organism evidence="3 4">
    <name type="scientific">Mucuna pruriens</name>
    <name type="common">Velvet bean</name>
    <name type="synonym">Dolichos pruriens</name>
    <dbReference type="NCBI Taxonomy" id="157652"/>
    <lineage>
        <taxon>Eukaryota</taxon>
        <taxon>Viridiplantae</taxon>
        <taxon>Streptophyta</taxon>
        <taxon>Embryophyta</taxon>
        <taxon>Tracheophyta</taxon>
        <taxon>Spermatophyta</taxon>
        <taxon>Magnoliopsida</taxon>
        <taxon>eudicotyledons</taxon>
        <taxon>Gunneridae</taxon>
        <taxon>Pentapetalae</taxon>
        <taxon>rosids</taxon>
        <taxon>fabids</taxon>
        <taxon>Fabales</taxon>
        <taxon>Fabaceae</taxon>
        <taxon>Papilionoideae</taxon>
        <taxon>50 kb inversion clade</taxon>
        <taxon>NPAAA clade</taxon>
        <taxon>indigoferoid/millettioid clade</taxon>
        <taxon>Phaseoleae</taxon>
        <taxon>Mucuna</taxon>
    </lineage>
</organism>
<keyword evidence="1" id="KW-0175">Coiled coil</keyword>
<proteinExistence type="predicted"/>
<reference evidence="3" key="1">
    <citation type="submission" date="2018-05" db="EMBL/GenBank/DDBJ databases">
        <title>Draft genome of Mucuna pruriens seed.</title>
        <authorList>
            <person name="Nnadi N.E."/>
            <person name="Vos R."/>
            <person name="Hasami M.H."/>
            <person name="Devisetty U.K."/>
            <person name="Aguiy J.C."/>
        </authorList>
    </citation>
    <scope>NUCLEOTIDE SEQUENCE [LARGE SCALE GENOMIC DNA]</scope>
    <source>
        <strain evidence="3">JCA_2017</strain>
    </source>
</reference>
<evidence type="ECO:0000256" key="1">
    <source>
        <dbReference type="SAM" id="Coils"/>
    </source>
</evidence>
<dbReference type="AlphaFoldDB" id="A0A371ES23"/>
<gene>
    <name evidence="3" type="ORF">CR513_52168</name>
</gene>
<feature type="non-terminal residue" evidence="3">
    <location>
        <position position="1"/>
    </location>
</feature>
<keyword evidence="4" id="KW-1185">Reference proteome</keyword>
<evidence type="ECO:0000313" key="3">
    <source>
        <dbReference type="EMBL" id="RDX68804.1"/>
    </source>
</evidence>
<evidence type="ECO:0000256" key="2">
    <source>
        <dbReference type="SAM" id="MobiDB-lite"/>
    </source>
</evidence>
<feature type="compositionally biased region" description="Basic residues" evidence="2">
    <location>
        <begin position="27"/>
        <end position="44"/>
    </location>
</feature>
<dbReference type="EMBL" id="QJKJ01012381">
    <property type="protein sequence ID" value="RDX68804.1"/>
    <property type="molecule type" value="Genomic_DNA"/>
</dbReference>
<name>A0A371ES23_MUCPR</name>
<evidence type="ECO:0000313" key="4">
    <source>
        <dbReference type="Proteomes" id="UP000257109"/>
    </source>
</evidence>
<protein>
    <submittedName>
        <fullName evidence="3">Uncharacterized protein</fullName>
    </submittedName>
</protein>
<dbReference type="Proteomes" id="UP000257109">
    <property type="component" value="Unassembled WGS sequence"/>
</dbReference>